<dbReference type="SUPFAM" id="SSF48498">
    <property type="entry name" value="Tetracyclin repressor-like, C-terminal domain"/>
    <property type="match status" value="1"/>
</dbReference>
<gene>
    <name evidence="6" type="ORF">SAMN04489726_2774</name>
</gene>
<dbReference type="InterPro" id="IPR011075">
    <property type="entry name" value="TetR_C"/>
</dbReference>
<keyword evidence="3" id="KW-0804">Transcription</keyword>
<evidence type="ECO:0000313" key="6">
    <source>
        <dbReference type="EMBL" id="SDM66079.1"/>
    </source>
</evidence>
<dbReference type="Gene3D" id="1.10.357.10">
    <property type="entry name" value="Tetracycline Repressor, domain 2"/>
    <property type="match status" value="1"/>
</dbReference>
<dbReference type="PROSITE" id="PS50977">
    <property type="entry name" value="HTH_TETR_2"/>
    <property type="match status" value="1"/>
</dbReference>
<dbReference type="Gene3D" id="1.10.10.60">
    <property type="entry name" value="Homeodomain-like"/>
    <property type="match status" value="1"/>
</dbReference>
<accession>A0A1G9V1S5</accession>
<dbReference type="PRINTS" id="PR00455">
    <property type="entry name" value="HTHTETR"/>
</dbReference>
<name>A0A1G9V1S5_ALLAB</name>
<dbReference type="InterPro" id="IPR009057">
    <property type="entry name" value="Homeodomain-like_sf"/>
</dbReference>
<dbReference type="InterPro" id="IPR023772">
    <property type="entry name" value="DNA-bd_HTH_TetR-type_CS"/>
</dbReference>
<sequence length="194" mass="20356">MAGGRPRESRVDHALTAATRELLAETGYAKLTVDAVAARAGVGKAAIYRRFATKQELVFSAVVHGVSVEVPPDAGSLEADLLAVLRDIVTSLSGPALTAIPGLLADVSVDPGRFEEIFIAGEQACLRAVLGRAVSRGELPEVPDVDVVHALLLGPVFVWLFLLRREEPPVELWASFVASSLRLPGNSGPSVGSA</sequence>
<dbReference type="GO" id="GO:0003700">
    <property type="term" value="F:DNA-binding transcription factor activity"/>
    <property type="evidence" value="ECO:0007669"/>
    <property type="project" value="TreeGrafter"/>
</dbReference>
<dbReference type="InterPro" id="IPR050109">
    <property type="entry name" value="HTH-type_TetR-like_transc_reg"/>
</dbReference>
<organism evidence="6 7">
    <name type="scientific">Allokutzneria albata</name>
    <name type="common">Kibdelosporangium albatum</name>
    <dbReference type="NCBI Taxonomy" id="211114"/>
    <lineage>
        <taxon>Bacteria</taxon>
        <taxon>Bacillati</taxon>
        <taxon>Actinomycetota</taxon>
        <taxon>Actinomycetes</taxon>
        <taxon>Pseudonocardiales</taxon>
        <taxon>Pseudonocardiaceae</taxon>
        <taxon>Allokutzneria</taxon>
    </lineage>
</organism>
<evidence type="ECO:0000256" key="1">
    <source>
        <dbReference type="ARBA" id="ARBA00023015"/>
    </source>
</evidence>
<protein>
    <submittedName>
        <fullName evidence="6">DNA-binding transcriptional regulator, AcrR family</fullName>
    </submittedName>
</protein>
<evidence type="ECO:0000313" key="7">
    <source>
        <dbReference type="Proteomes" id="UP000183376"/>
    </source>
</evidence>
<dbReference type="eggNOG" id="COG1309">
    <property type="taxonomic scope" value="Bacteria"/>
</dbReference>
<dbReference type="STRING" id="211114.SAMN04489726_2774"/>
<dbReference type="PANTHER" id="PTHR30055">
    <property type="entry name" value="HTH-TYPE TRANSCRIPTIONAL REGULATOR RUTR"/>
    <property type="match status" value="1"/>
</dbReference>
<dbReference type="GO" id="GO:0000976">
    <property type="term" value="F:transcription cis-regulatory region binding"/>
    <property type="evidence" value="ECO:0007669"/>
    <property type="project" value="TreeGrafter"/>
</dbReference>
<dbReference type="Proteomes" id="UP000183376">
    <property type="component" value="Chromosome I"/>
</dbReference>
<feature type="domain" description="HTH tetR-type" evidence="5">
    <location>
        <begin position="9"/>
        <end position="69"/>
    </location>
</feature>
<proteinExistence type="predicted"/>
<dbReference type="InterPro" id="IPR001647">
    <property type="entry name" value="HTH_TetR"/>
</dbReference>
<reference evidence="6 7" key="1">
    <citation type="submission" date="2016-10" db="EMBL/GenBank/DDBJ databases">
        <authorList>
            <person name="de Groot N.N."/>
        </authorList>
    </citation>
    <scope>NUCLEOTIDE SEQUENCE [LARGE SCALE GENOMIC DNA]</scope>
    <source>
        <strain evidence="6 7">DSM 44149</strain>
    </source>
</reference>
<dbReference type="InterPro" id="IPR036271">
    <property type="entry name" value="Tet_transcr_reg_TetR-rel_C_sf"/>
</dbReference>
<evidence type="ECO:0000256" key="4">
    <source>
        <dbReference type="PROSITE-ProRule" id="PRU00335"/>
    </source>
</evidence>
<keyword evidence="1" id="KW-0805">Transcription regulation</keyword>
<keyword evidence="2 4" id="KW-0238">DNA-binding</keyword>
<keyword evidence="7" id="KW-1185">Reference proteome</keyword>
<dbReference type="Pfam" id="PF16859">
    <property type="entry name" value="TetR_C_11"/>
    <property type="match status" value="1"/>
</dbReference>
<dbReference type="EMBL" id="LT629701">
    <property type="protein sequence ID" value="SDM66079.1"/>
    <property type="molecule type" value="Genomic_DNA"/>
</dbReference>
<dbReference type="PROSITE" id="PS01081">
    <property type="entry name" value="HTH_TETR_1"/>
    <property type="match status" value="1"/>
</dbReference>
<dbReference type="Pfam" id="PF00440">
    <property type="entry name" value="TetR_N"/>
    <property type="match status" value="1"/>
</dbReference>
<dbReference type="PANTHER" id="PTHR30055:SF148">
    <property type="entry name" value="TETR-FAMILY TRANSCRIPTIONAL REGULATOR"/>
    <property type="match status" value="1"/>
</dbReference>
<feature type="DNA-binding region" description="H-T-H motif" evidence="4">
    <location>
        <begin position="32"/>
        <end position="51"/>
    </location>
</feature>
<dbReference type="AlphaFoldDB" id="A0A1G9V1S5"/>
<dbReference type="SUPFAM" id="SSF46689">
    <property type="entry name" value="Homeodomain-like"/>
    <property type="match status" value="1"/>
</dbReference>
<evidence type="ECO:0000259" key="5">
    <source>
        <dbReference type="PROSITE" id="PS50977"/>
    </source>
</evidence>
<evidence type="ECO:0000256" key="3">
    <source>
        <dbReference type="ARBA" id="ARBA00023163"/>
    </source>
</evidence>
<evidence type="ECO:0000256" key="2">
    <source>
        <dbReference type="ARBA" id="ARBA00023125"/>
    </source>
</evidence>